<organism evidence="2 3">
    <name type="scientific">Mycobacteroides immunogenum</name>
    <dbReference type="NCBI Taxonomy" id="83262"/>
    <lineage>
        <taxon>Bacteria</taxon>
        <taxon>Bacillati</taxon>
        <taxon>Actinomycetota</taxon>
        <taxon>Actinomycetes</taxon>
        <taxon>Mycobacteriales</taxon>
        <taxon>Mycobacteriaceae</taxon>
        <taxon>Mycobacteroides</taxon>
    </lineage>
</organism>
<dbReference type="EMBL" id="LJFO01000003">
    <property type="protein sequence ID" value="KPG14278.1"/>
    <property type="molecule type" value="Genomic_DNA"/>
</dbReference>
<protein>
    <submittedName>
        <fullName evidence="2">Uncharacterized protein</fullName>
    </submittedName>
</protein>
<accession>A0A7V8RXP1</accession>
<comment type="caution">
    <text evidence="2">The sequence shown here is derived from an EMBL/GenBank/DDBJ whole genome shotgun (WGS) entry which is preliminary data.</text>
</comment>
<evidence type="ECO:0000313" key="1">
    <source>
        <dbReference type="EMBL" id="KPG14278.1"/>
    </source>
</evidence>
<dbReference type="AlphaFoldDB" id="A0A7V8RXP1"/>
<evidence type="ECO:0000313" key="3">
    <source>
        <dbReference type="Proteomes" id="UP000037843"/>
    </source>
</evidence>
<sequence length="61" mass="6916">MRIDINENVQLTTSHDEIELRFFGKQCTSWLALTIEDAEKVLQGLPKLIETAKAVRAETLS</sequence>
<dbReference type="Proteomes" id="UP000037843">
    <property type="component" value="Unassembled WGS sequence"/>
</dbReference>
<evidence type="ECO:0000313" key="2">
    <source>
        <dbReference type="EMBL" id="KPG14354.1"/>
    </source>
</evidence>
<gene>
    <name evidence="1" type="ORF">AN908_06780</name>
    <name evidence="2" type="ORF">AN908_07290</name>
</gene>
<reference evidence="2 3" key="1">
    <citation type="submission" date="2015-09" db="EMBL/GenBank/DDBJ databases">
        <title>Genome Sequences of Mycobacterium immunogenum Isolates, Recuperated from a Chloraminated Drinking Water Distribution System Simulator Subjected to Episodes of Nitrification.</title>
        <authorList>
            <person name="Gomez-Alvarez V."/>
            <person name="Revetta R.P."/>
        </authorList>
    </citation>
    <scope>NUCLEOTIDE SEQUENCE [LARGE SCALE GENOMIC DNA]</scope>
    <source>
        <strain evidence="2 3">H008</strain>
    </source>
</reference>
<dbReference type="EMBL" id="LJFO01000003">
    <property type="protein sequence ID" value="KPG14354.1"/>
    <property type="molecule type" value="Genomic_DNA"/>
</dbReference>
<proteinExistence type="predicted"/>
<name>A0A7V8RXP1_9MYCO</name>